<dbReference type="InterPro" id="IPR011611">
    <property type="entry name" value="PfkB_dom"/>
</dbReference>
<keyword evidence="4 11" id="KW-0548">Nucleotidyltransferase</keyword>
<organism evidence="14 15">
    <name type="scientific">Gluconobacter japonicus</name>
    <dbReference type="NCBI Taxonomy" id="376620"/>
    <lineage>
        <taxon>Bacteria</taxon>
        <taxon>Pseudomonadati</taxon>
        <taxon>Pseudomonadota</taxon>
        <taxon>Alphaproteobacteria</taxon>
        <taxon>Acetobacterales</taxon>
        <taxon>Acetobacteraceae</taxon>
        <taxon>Gluconobacter</taxon>
    </lineage>
</organism>
<dbReference type="InterPro" id="IPR011913">
    <property type="entry name" value="RfaE_dom_I"/>
</dbReference>
<comment type="subunit">
    <text evidence="11">Homodimer.</text>
</comment>
<evidence type="ECO:0000256" key="8">
    <source>
        <dbReference type="ARBA" id="ARBA00023268"/>
    </source>
</evidence>
<evidence type="ECO:0000256" key="3">
    <source>
        <dbReference type="ARBA" id="ARBA00022679"/>
    </source>
</evidence>
<protein>
    <recommendedName>
        <fullName evidence="11">Bifunctional protein HldE</fullName>
    </recommendedName>
    <domain>
        <recommendedName>
            <fullName evidence="11">D-beta-D-heptose 7-phosphate kinase</fullName>
            <ecNumber evidence="11">2.7.1.167</ecNumber>
        </recommendedName>
        <alternativeName>
            <fullName evidence="11">D-beta-D-heptose 7-phosphotransferase</fullName>
        </alternativeName>
        <alternativeName>
            <fullName evidence="11">D-glycero-beta-D-manno-heptose-7-phosphate kinase</fullName>
        </alternativeName>
    </domain>
    <domain>
        <recommendedName>
            <fullName evidence="11">D-beta-D-heptose 1-phosphate adenylyltransferase</fullName>
            <ecNumber evidence="11">2.7.7.70</ecNumber>
        </recommendedName>
        <alternativeName>
            <fullName evidence="11">D-glycero-beta-D-manno-heptose 1-phosphate adenylyltransferase</fullName>
        </alternativeName>
    </domain>
</protein>
<sequence length="480" mass="51103">MIDDFRFGRITVIGDLLLDQYVSGSVSRISPEAPVPVLLNDGIRRVPGGAANVAVNAAALGVEVRLIGLVGHDEAAEQLKNALDEWPSVHQEGIISSPDWTTITKTRVVSGLQQIVRIDVEKVVPLNEDVRQRLIQAAQKAIEDTDVVVCSDYAKGVLDDAVLKAVIAAGREKGIPVLVDPKRRTLEAYAGATLVTPNRLEAEQATGQSARTDAEVLTVAKALSGQFGGDVLITRSEDGMTLWRRDETYQHVAARKSEVFDVSGAGDTVVATVASVLSAGQDLETAVVIATAAASLSVGKLGTATVSKEELSRELGQEIPENGALVTVQEATRIAENWRRHGARVVFTNGCFDLVHPGHISLLQAAARHGDKLIVALNTDRSVAALKGASRPIQKEEARATVIGALRAVDLVILFDEETPLEAIRAIKPDVLVKGSDYTEDQVVGGDFVKSCGGRVALVDLVNGQSTTRLIQNMDKTDCA</sequence>
<dbReference type="InterPro" id="IPR011914">
    <property type="entry name" value="RfaE_dom_II"/>
</dbReference>
<feature type="region of interest" description="Cytidylyltransferase" evidence="11">
    <location>
        <begin position="347"/>
        <end position="480"/>
    </location>
</feature>
<comment type="catalytic activity">
    <reaction evidence="10 11">
        <text>D-glycero-beta-D-manno-heptose 1-phosphate + ATP + H(+) = ADP-D-glycero-beta-D-manno-heptose + diphosphate</text>
        <dbReference type="Rhea" id="RHEA:27465"/>
        <dbReference type="ChEBI" id="CHEBI:15378"/>
        <dbReference type="ChEBI" id="CHEBI:30616"/>
        <dbReference type="ChEBI" id="CHEBI:33019"/>
        <dbReference type="ChEBI" id="CHEBI:59967"/>
        <dbReference type="ChEBI" id="CHEBI:61593"/>
        <dbReference type="EC" id="2.7.7.70"/>
    </reaction>
</comment>
<dbReference type="Gene3D" id="3.40.50.620">
    <property type="entry name" value="HUPs"/>
    <property type="match status" value="1"/>
</dbReference>
<dbReference type="HAMAP" id="MF_01603">
    <property type="entry name" value="HldE"/>
    <property type="match status" value="1"/>
</dbReference>
<dbReference type="GO" id="GO:0033785">
    <property type="term" value="F:heptose 7-phosphate kinase activity"/>
    <property type="evidence" value="ECO:0007669"/>
    <property type="project" value="UniProtKB-UniRule"/>
</dbReference>
<dbReference type="Pfam" id="PF01467">
    <property type="entry name" value="CTP_transf_like"/>
    <property type="match status" value="1"/>
</dbReference>
<accession>A0A9Q2FK59</accession>
<dbReference type="GeneID" id="81473860"/>
<dbReference type="SUPFAM" id="SSF53613">
    <property type="entry name" value="Ribokinase-like"/>
    <property type="match status" value="1"/>
</dbReference>
<comment type="function">
    <text evidence="1 11">Catalyzes the phosphorylation of D-glycero-D-manno-heptose 7-phosphate at the C-1 position to selectively form D-glycero-beta-D-manno-heptose-1,7-bisphosphate.</text>
</comment>
<dbReference type="NCBIfam" id="TIGR02198">
    <property type="entry name" value="rfaE_dom_I"/>
    <property type="match status" value="1"/>
</dbReference>
<evidence type="ECO:0000256" key="1">
    <source>
        <dbReference type="ARBA" id="ARBA00002319"/>
    </source>
</evidence>
<dbReference type="Gene3D" id="3.40.1190.20">
    <property type="match status" value="1"/>
</dbReference>
<keyword evidence="8 11" id="KW-0511">Multifunctional enzyme</keyword>
<keyword evidence="7 11" id="KW-0067">ATP-binding</keyword>
<evidence type="ECO:0000256" key="10">
    <source>
        <dbReference type="ARBA" id="ARBA00047428"/>
    </source>
</evidence>
<feature type="binding site" evidence="11">
    <location>
        <begin position="198"/>
        <end position="201"/>
    </location>
    <ligand>
        <name>ATP</name>
        <dbReference type="ChEBI" id="CHEBI:30616"/>
    </ligand>
</feature>
<evidence type="ECO:0000259" key="12">
    <source>
        <dbReference type="Pfam" id="PF00294"/>
    </source>
</evidence>
<proteinExistence type="inferred from homology"/>
<evidence type="ECO:0000256" key="11">
    <source>
        <dbReference type="HAMAP-Rule" id="MF_01603"/>
    </source>
</evidence>
<dbReference type="EC" id="2.7.1.167" evidence="11"/>
<comment type="similarity">
    <text evidence="11">In the N-terminal section; belongs to the carbohydrate kinase PfkB family.</text>
</comment>
<dbReference type="InterPro" id="IPR004821">
    <property type="entry name" value="Cyt_trans-like"/>
</dbReference>
<evidence type="ECO:0000256" key="4">
    <source>
        <dbReference type="ARBA" id="ARBA00022695"/>
    </source>
</evidence>
<evidence type="ECO:0000313" key="15">
    <source>
        <dbReference type="Proteomes" id="UP000661006"/>
    </source>
</evidence>
<dbReference type="Pfam" id="PF00294">
    <property type="entry name" value="PfkB"/>
    <property type="match status" value="1"/>
</dbReference>
<evidence type="ECO:0000256" key="2">
    <source>
        <dbReference type="ARBA" id="ARBA00003753"/>
    </source>
</evidence>
<reference evidence="14" key="2">
    <citation type="submission" date="2020-11" db="EMBL/GenBank/DDBJ databases">
        <title>Description of novel Gluconobacter species.</title>
        <authorList>
            <person name="Cleenwerck I."/>
            <person name="Cnockaert M."/>
            <person name="Borremans W."/>
            <person name="Wieme A.D."/>
            <person name="De Vuyst L."/>
            <person name="Vandamme P."/>
        </authorList>
    </citation>
    <scope>NUCLEOTIDE SEQUENCE</scope>
    <source>
        <strain evidence="14">R71697</strain>
    </source>
</reference>
<dbReference type="NCBIfam" id="TIGR02199">
    <property type="entry name" value="rfaE_dom_II"/>
    <property type="match status" value="1"/>
</dbReference>
<dbReference type="Proteomes" id="UP000661006">
    <property type="component" value="Unassembled WGS sequence"/>
</dbReference>
<dbReference type="GO" id="GO:0033786">
    <property type="term" value="F:heptose-1-phosphate adenylyltransferase activity"/>
    <property type="evidence" value="ECO:0007669"/>
    <property type="project" value="UniProtKB-UniRule"/>
</dbReference>
<feature type="active site" evidence="11">
    <location>
        <position position="267"/>
    </location>
</feature>
<keyword evidence="3 11" id="KW-0808">Transferase</keyword>
<comment type="pathway">
    <text evidence="11">Nucleotide-sugar biosynthesis; ADP-L-glycero-beta-D-manno-heptose biosynthesis; ADP-L-glycero-beta-D-manno-heptose from D-glycero-beta-D-manno-heptose 7-phosphate: step 3/4.</text>
</comment>
<dbReference type="PANTHER" id="PTHR46969:SF1">
    <property type="entry name" value="BIFUNCTIONAL PROTEIN HLDE"/>
    <property type="match status" value="1"/>
</dbReference>
<feature type="domain" description="Carbohydrate kinase PfkB" evidence="12">
    <location>
        <begin position="10"/>
        <end position="306"/>
    </location>
</feature>
<dbReference type="GO" id="GO:0016773">
    <property type="term" value="F:phosphotransferase activity, alcohol group as acceptor"/>
    <property type="evidence" value="ECO:0007669"/>
    <property type="project" value="InterPro"/>
</dbReference>
<keyword evidence="9 11" id="KW-0119">Carbohydrate metabolism</keyword>
<evidence type="ECO:0000256" key="6">
    <source>
        <dbReference type="ARBA" id="ARBA00022777"/>
    </source>
</evidence>
<reference evidence="14" key="1">
    <citation type="submission" date="2020-04" db="EMBL/GenBank/DDBJ databases">
        <authorList>
            <person name="Sombolestani A."/>
        </authorList>
    </citation>
    <scope>NUCLEOTIDE SEQUENCE</scope>
    <source>
        <strain evidence="14">R71697</strain>
    </source>
</reference>
<keyword evidence="5 11" id="KW-0547">Nucleotide-binding</keyword>
<dbReference type="GO" id="GO:0005829">
    <property type="term" value="C:cytosol"/>
    <property type="evidence" value="ECO:0007669"/>
    <property type="project" value="TreeGrafter"/>
</dbReference>
<comment type="function">
    <text evidence="2 11">Catalyzes the ADP transfer from ATP to D-glycero-beta-D-manno-heptose 1-phosphate, yielding ADP-D-glycero-beta-D-manno-heptose.</text>
</comment>
<dbReference type="EMBL" id="JABCQN010000002">
    <property type="protein sequence ID" value="MBF0870036.1"/>
    <property type="molecule type" value="Genomic_DNA"/>
</dbReference>
<dbReference type="AlphaFoldDB" id="A0A9Q2FK59"/>
<comment type="catalytic activity">
    <reaction evidence="11">
        <text>D-glycero-beta-D-manno-heptose 7-phosphate + ATP = D-glycero-beta-D-manno-heptose 1,7-bisphosphate + ADP + H(+)</text>
        <dbReference type="Rhea" id="RHEA:27473"/>
        <dbReference type="ChEBI" id="CHEBI:15378"/>
        <dbReference type="ChEBI" id="CHEBI:30616"/>
        <dbReference type="ChEBI" id="CHEBI:60204"/>
        <dbReference type="ChEBI" id="CHEBI:60208"/>
        <dbReference type="ChEBI" id="CHEBI:456216"/>
        <dbReference type="EC" id="2.7.1.167"/>
    </reaction>
</comment>
<comment type="similarity">
    <text evidence="11">In the C-terminal section; belongs to the cytidylyltransferase family.</text>
</comment>
<dbReference type="InterPro" id="IPR014729">
    <property type="entry name" value="Rossmann-like_a/b/a_fold"/>
</dbReference>
<name>A0A9Q2FK59_GLUJA</name>
<evidence type="ECO:0000256" key="9">
    <source>
        <dbReference type="ARBA" id="ARBA00023277"/>
    </source>
</evidence>
<keyword evidence="6 11" id="KW-0418">Kinase</keyword>
<evidence type="ECO:0000256" key="5">
    <source>
        <dbReference type="ARBA" id="ARBA00022741"/>
    </source>
</evidence>
<dbReference type="InterPro" id="IPR023030">
    <property type="entry name" value="Bifunc_HldE"/>
</dbReference>
<dbReference type="PANTHER" id="PTHR46969">
    <property type="entry name" value="BIFUNCTIONAL PROTEIN HLDE"/>
    <property type="match status" value="1"/>
</dbReference>
<dbReference type="InterPro" id="IPR029056">
    <property type="entry name" value="Ribokinase-like"/>
</dbReference>
<gene>
    <name evidence="14" type="primary">rfaE1</name>
    <name evidence="11" type="synonym">hldE</name>
    <name evidence="14" type="ORF">HKD32_04070</name>
</gene>
<dbReference type="FunFam" id="3.40.1190.20:FF:000002">
    <property type="entry name" value="Bifunctional protein HldE"/>
    <property type="match status" value="1"/>
</dbReference>
<feature type="domain" description="Cytidyltransferase-like" evidence="13">
    <location>
        <begin position="347"/>
        <end position="441"/>
    </location>
</feature>
<comment type="caution">
    <text evidence="14">The sequence shown here is derived from an EMBL/GenBank/DDBJ whole genome shotgun (WGS) entry which is preliminary data.</text>
</comment>
<dbReference type="RefSeq" id="WP_061931291.1">
    <property type="nucleotide sequence ID" value="NZ_JABCQN010000002.1"/>
</dbReference>
<dbReference type="EC" id="2.7.7.70" evidence="11"/>
<evidence type="ECO:0000259" key="13">
    <source>
        <dbReference type="Pfam" id="PF01467"/>
    </source>
</evidence>
<dbReference type="GO" id="GO:0005524">
    <property type="term" value="F:ATP binding"/>
    <property type="evidence" value="ECO:0007669"/>
    <property type="project" value="UniProtKB-UniRule"/>
</dbReference>
<comment type="pathway">
    <text evidence="11">Nucleotide-sugar biosynthesis; ADP-L-glycero-beta-D-manno-heptose biosynthesis; ADP-L-glycero-beta-D-manno-heptose from D-glycero-beta-D-manno-heptose 7-phosphate: step 1/4.</text>
</comment>
<dbReference type="NCBIfam" id="TIGR00125">
    <property type="entry name" value="cyt_tran_rel"/>
    <property type="match status" value="1"/>
</dbReference>
<dbReference type="SUPFAM" id="SSF52374">
    <property type="entry name" value="Nucleotidylyl transferase"/>
    <property type="match status" value="1"/>
</dbReference>
<feature type="region of interest" description="Ribokinase" evidence="11">
    <location>
        <begin position="1"/>
        <end position="319"/>
    </location>
</feature>
<evidence type="ECO:0000256" key="7">
    <source>
        <dbReference type="ARBA" id="ARBA00022840"/>
    </source>
</evidence>
<evidence type="ECO:0000313" key="14">
    <source>
        <dbReference type="EMBL" id="MBF0870036.1"/>
    </source>
</evidence>
<dbReference type="CDD" id="cd01172">
    <property type="entry name" value="RfaE_like"/>
    <property type="match status" value="1"/>
</dbReference>